<protein>
    <submittedName>
        <fullName evidence="1">Uncharacterized protein</fullName>
    </submittedName>
</protein>
<reference evidence="1 2" key="1">
    <citation type="journal article" date="2022" name="Nat. Plants">
        <title>Genomes of leafy and leafless Platanthera orchids illuminate the evolution of mycoheterotrophy.</title>
        <authorList>
            <person name="Li M.H."/>
            <person name="Liu K.W."/>
            <person name="Li Z."/>
            <person name="Lu H.C."/>
            <person name="Ye Q.L."/>
            <person name="Zhang D."/>
            <person name="Wang J.Y."/>
            <person name="Li Y.F."/>
            <person name="Zhong Z.M."/>
            <person name="Liu X."/>
            <person name="Yu X."/>
            <person name="Liu D.K."/>
            <person name="Tu X.D."/>
            <person name="Liu B."/>
            <person name="Hao Y."/>
            <person name="Liao X.Y."/>
            <person name="Jiang Y.T."/>
            <person name="Sun W.H."/>
            <person name="Chen J."/>
            <person name="Chen Y.Q."/>
            <person name="Ai Y."/>
            <person name="Zhai J.W."/>
            <person name="Wu S.S."/>
            <person name="Zhou Z."/>
            <person name="Hsiao Y.Y."/>
            <person name="Wu W.L."/>
            <person name="Chen Y.Y."/>
            <person name="Lin Y.F."/>
            <person name="Hsu J.L."/>
            <person name="Li C.Y."/>
            <person name="Wang Z.W."/>
            <person name="Zhao X."/>
            <person name="Zhong W.Y."/>
            <person name="Ma X.K."/>
            <person name="Ma L."/>
            <person name="Huang J."/>
            <person name="Chen G.Z."/>
            <person name="Huang M.Z."/>
            <person name="Huang L."/>
            <person name="Peng D.H."/>
            <person name="Luo Y.B."/>
            <person name="Zou S.Q."/>
            <person name="Chen S.P."/>
            <person name="Lan S."/>
            <person name="Tsai W.C."/>
            <person name="Van de Peer Y."/>
            <person name="Liu Z.J."/>
        </authorList>
    </citation>
    <scope>NUCLEOTIDE SEQUENCE [LARGE SCALE GENOMIC DNA]</scope>
    <source>
        <strain evidence="1">Lor288</strain>
    </source>
</reference>
<sequence length="128" mass="14436">MDVSSNAPVCSKAAQGYFVLCHHPSQEKTEDIAPAEDSANRRKLALLSSGPASYALEQDLHCIHFTSLLRMLKSTWSRVLRICRQSRGIQISLQNMIAFPQTCSICFMRGRRCSSQLSRNWFQISNSL</sequence>
<name>A0ABR2M333_9ASPA</name>
<keyword evidence="2" id="KW-1185">Reference proteome</keyword>
<dbReference type="EMBL" id="JBBWWR010000012">
    <property type="protein sequence ID" value="KAK8958496.1"/>
    <property type="molecule type" value="Genomic_DNA"/>
</dbReference>
<accession>A0ABR2M333</accession>
<comment type="caution">
    <text evidence="1">The sequence shown here is derived from an EMBL/GenBank/DDBJ whole genome shotgun (WGS) entry which is preliminary data.</text>
</comment>
<dbReference type="Proteomes" id="UP001412067">
    <property type="component" value="Unassembled WGS sequence"/>
</dbReference>
<gene>
    <name evidence="1" type="ORF">KSP40_PGU020382</name>
</gene>
<evidence type="ECO:0000313" key="2">
    <source>
        <dbReference type="Proteomes" id="UP001412067"/>
    </source>
</evidence>
<organism evidence="1 2">
    <name type="scientific">Platanthera guangdongensis</name>
    <dbReference type="NCBI Taxonomy" id="2320717"/>
    <lineage>
        <taxon>Eukaryota</taxon>
        <taxon>Viridiplantae</taxon>
        <taxon>Streptophyta</taxon>
        <taxon>Embryophyta</taxon>
        <taxon>Tracheophyta</taxon>
        <taxon>Spermatophyta</taxon>
        <taxon>Magnoliopsida</taxon>
        <taxon>Liliopsida</taxon>
        <taxon>Asparagales</taxon>
        <taxon>Orchidaceae</taxon>
        <taxon>Orchidoideae</taxon>
        <taxon>Orchideae</taxon>
        <taxon>Orchidinae</taxon>
        <taxon>Platanthera</taxon>
    </lineage>
</organism>
<evidence type="ECO:0000313" key="1">
    <source>
        <dbReference type="EMBL" id="KAK8958496.1"/>
    </source>
</evidence>
<proteinExistence type="predicted"/>